<organism evidence="1 2">
    <name type="scientific">Aspergillus carbonarius (strain ITEM 5010)</name>
    <dbReference type="NCBI Taxonomy" id="602072"/>
    <lineage>
        <taxon>Eukaryota</taxon>
        <taxon>Fungi</taxon>
        <taxon>Dikarya</taxon>
        <taxon>Ascomycota</taxon>
        <taxon>Pezizomycotina</taxon>
        <taxon>Eurotiomycetes</taxon>
        <taxon>Eurotiomycetidae</taxon>
        <taxon>Eurotiales</taxon>
        <taxon>Aspergillaceae</taxon>
        <taxon>Aspergillus</taxon>
        <taxon>Aspergillus subgen. Circumdati</taxon>
    </lineage>
</organism>
<dbReference type="Proteomes" id="UP000188318">
    <property type="component" value="Unassembled WGS sequence"/>
</dbReference>
<evidence type="ECO:0000313" key="2">
    <source>
        <dbReference type="Proteomes" id="UP000188318"/>
    </source>
</evidence>
<evidence type="ECO:0000313" key="1">
    <source>
        <dbReference type="EMBL" id="OOF94947.1"/>
    </source>
</evidence>
<dbReference type="OrthoDB" id="6612291at2759"/>
<protein>
    <submittedName>
        <fullName evidence="1">Uncharacterized protein</fullName>
    </submittedName>
</protein>
<reference evidence="2" key="1">
    <citation type="journal article" date="2017" name="Genome Biol.">
        <title>Comparative genomics reveals high biological diversity and specific adaptations in the industrially and medically important fungal genus Aspergillus.</title>
        <authorList>
            <person name="de Vries R.P."/>
            <person name="Riley R."/>
            <person name="Wiebenga A."/>
            <person name="Aguilar-Osorio G."/>
            <person name="Amillis S."/>
            <person name="Uchima C.A."/>
            <person name="Anderluh G."/>
            <person name="Asadollahi M."/>
            <person name="Askin M."/>
            <person name="Barry K."/>
            <person name="Battaglia E."/>
            <person name="Bayram O."/>
            <person name="Benocci T."/>
            <person name="Braus-Stromeyer S.A."/>
            <person name="Caldana C."/>
            <person name="Canovas D."/>
            <person name="Cerqueira G.C."/>
            <person name="Chen F."/>
            <person name="Chen W."/>
            <person name="Choi C."/>
            <person name="Clum A."/>
            <person name="Dos Santos R.A."/>
            <person name="Damasio A.R."/>
            <person name="Diallinas G."/>
            <person name="Emri T."/>
            <person name="Fekete E."/>
            <person name="Flipphi M."/>
            <person name="Freyberg S."/>
            <person name="Gallo A."/>
            <person name="Gournas C."/>
            <person name="Habgood R."/>
            <person name="Hainaut M."/>
            <person name="Harispe M.L."/>
            <person name="Henrissat B."/>
            <person name="Hilden K.S."/>
            <person name="Hope R."/>
            <person name="Hossain A."/>
            <person name="Karabika E."/>
            <person name="Karaffa L."/>
            <person name="Karanyi Z."/>
            <person name="Krasevec N."/>
            <person name="Kuo A."/>
            <person name="Kusch H."/>
            <person name="LaButti K."/>
            <person name="Lagendijk E.L."/>
            <person name="Lapidus A."/>
            <person name="Levasseur A."/>
            <person name="Lindquist E."/>
            <person name="Lipzen A."/>
            <person name="Logrieco A.F."/>
            <person name="MacCabe A."/>
            <person name="Maekelae M.R."/>
            <person name="Malavazi I."/>
            <person name="Melin P."/>
            <person name="Meyer V."/>
            <person name="Mielnichuk N."/>
            <person name="Miskei M."/>
            <person name="Molnar A.P."/>
            <person name="Mule G."/>
            <person name="Ngan C.Y."/>
            <person name="Orejas M."/>
            <person name="Orosz E."/>
            <person name="Ouedraogo J.P."/>
            <person name="Overkamp K.M."/>
            <person name="Park H.-S."/>
            <person name="Perrone G."/>
            <person name="Piumi F."/>
            <person name="Punt P.J."/>
            <person name="Ram A.F."/>
            <person name="Ramon A."/>
            <person name="Rauscher S."/>
            <person name="Record E."/>
            <person name="Riano-Pachon D.M."/>
            <person name="Robert V."/>
            <person name="Roehrig J."/>
            <person name="Ruller R."/>
            <person name="Salamov A."/>
            <person name="Salih N.S."/>
            <person name="Samson R.A."/>
            <person name="Sandor E."/>
            <person name="Sanguinetti M."/>
            <person name="Schuetze T."/>
            <person name="Sepcic K."/>
            <person name="Shelest E."/>
            <person name="Sherlock G."/>
            <person name="Sophianopoulou V."/>
            <person name="Squina F.M."/>
            <person name="Sun H."/>
            <person name="Susca A."/>
            <person name="Todd R.B."/>
            <person name="Tsang A."/>
            <person name="Unkles S.E."/>
            <person name="van de Wiele N."/>
            <person name="van Rossen-Uffink D."/>
            <person name="Oliveira J.V."/>
            <person name="Vesth T.C."/>
            <person name="Visser J."/>
            <person name="Yu J.-H."/>
            <person name="Zhou M."/>
            <person name="Andersen M.R."/>
            <person name="Archer D.B."/>
            <person name="Baker S.E."/>
            <person name="Benoit I."/>
            <person name="Brakhage A.A."/>
            <person name="Braus G.H."/>
            <person name="Fischer R."/>
            <person name="Frisvad J.C."/>
            <person name="Goldman G.H."/>
            <person name="Houbraken J."/>
            <person name="Oakley B."/>
            <person name="Pocsi I."/>
            <person name="Scazzocchio C."/>
            <person name="Seiboth B."/>
            <person name="vanKuyk P.A."/>
            <person name="Wortman J."/>
            <person name="Dyer P.S."/>
            <person name="Grigoriev I.V."/>
        </authorList>
    </citation>
    <scope>NUCLEOTIDE SEQUENCE [LARGE SCALE GENOMIC DNA]</scope>
    <source>
        <strain evidence="2">ITEM 5010</strain>
    </source>
</reference>
<accession>A0A1R3RKD5</accession>
<feature type="non-terminal residue" evidence="1">
    <location>
        <position position="1"/>
    </location>
</feature>
<keyword evidence="2" id="KW-1185">Reference proteome</keyword>
<dbReference type="EMBL" id="KV907501">
    <property type="protein sequence ID" value="OOF94947.1"/>
    <property type="molecule type" value="Genomic_DNA"/>
</dbReference>
<proteinExistence type="predicted"/>
<dbReference type="AlphaFoldDB" id="A0A1R3RKD5"/>
<name>A0A1R3RKD5_ASPC5</name>
<gene>
    <name evidence="1" type="ORF">ASPCADRAFT_208592</name>
</gene>
<dbReference type="VEuPathDB" id="FungiDB:ASPCADRAFT_208592"/>
<sequence length="66" mass="6910">PHTRSFPRLSHITPDPGYDIIGPTKILSGPRAIGKSAWILAQEVACGEAIVGTEIPGIFTIGGTAR</sequence>